<evidence type="ECO:0000313" key="2">
    <source>
        <dbReference type="EMBL" id="KAD6454670.1"/>
    </source>
</evidence>
<name>A0A5N6PIV3_9ASTR</name>
<keyword evidence="3" id="KW-1185">Reference proteome</keyword>
<evidence type="ECO:0000259" key="1">
    <source>
        <dbReference type="Pfam" id="PF07727"/>
    </source>
</evidence>
<proteinExistence type="predicted"/>
<dbReference type="AlphaFoldDB" id="A0A5N6PIV3"/>
<dbReference type="InterPro" id="IPR013103">
    <property type="entry name" value="RVT_2"/>
</dbReference>
<reference evidence="2 3" key="1">
    <citation type="submission" date="2019-05" db="EMBL/GenBank/DDBJ databases">
        <title>Mikania micrantha, genome provides insights into the molecular mechanism of rapid growth.</title>
        <authorList>
            <person name="Liu B."/>
        </authorList>
    </citation>
    <scope>NUCLEOTIDE SEQUENCE [LARGE SCALE GENOMIC DNA]</scope>
    <source>
        <strain evidence="2">NLD-2019</strain>
        <tissue evidence="2">Leaf</tissue>
    </source>
</reference>
<sequence length="120" mass="13723">MPKGKLPIGTRRVFRNKRDDSGVIIRNKARLVVHGFYQQEVIDYEEVFAPVARLEAILIFLAYASYMNFTVYHMDVKTTFFYRKVKEEIYAVHAGQNSRAAELTGASPVAVHSDRAVRAE</sequence>
<accession>A0A5N6PIV3</accession>
<protein>
    <recommendedName>
        <fullName evidence="1">Reverse transcriptase Ty1/copia-type domain-containing protein</fullName>
    </recommendedName>
</protein>
<gene>
    <name evidence="2" type="ORF">E3N88_09376</name>
</gene>
<comment type="caution">
    <text evidence="2">The sequence shown here is derived from an EMBL/GenBank/DDBJ whole genome shotgun (WGS) entry which is preliminary data.</text>
</comment>
<feature type="domain" description="Reverse transcriptase Ty1/copia-type" evidence="1">
    <location>
        <begin position="2"/>
        <end position="93"/>
    </location>
</feature>
<dbReference type="Pfam" id="PF07727">
    <property type="entry name" value="RVT_2"/>
    <property type="match status" value="1"/>
</dbReference>
<organism evidence="2 3">
    <name type="scientific">Mikania micrantha</name>
    <name type="common">bitter vine</name>
    <dbReference type="NCBI Taxonomy" id="192012"/>
    <lineage>
        <taxon>Eukaryota</taxon>
        <taxon>Viridiplantae</taxon>
        <taxon>Streptophyta</taxon>
        <taxon>Embryophyta</taxon>
        <taxon>Tracheophyta</taxon>
        <taxon>Spermatophyta</taxon>
        <taxon>Magnoliopsida</taxon>
        <taxon>eudicotyledons</taxon>
        <taxon>Gunneridae</taxon>
        <taxon>Pentapetalae</taxon>
        <taxon>asterids</taxon>
        <taxon>campanulids</taxon>
        <taxon>Asterales</taxon>
        <taxon>Asteraceae</taxon>
        <taxon>Asteroideae</taxon>
        <taxon>Heliantheae alliance</taxon>
        <taxon>Eupatorieae</taxon>
        <taxon>Mikania</taxon>
    </lineage>
</organism>
<dbReference type="Proteomes" id="UP000326396">
    <property type="component" value="Linkage Group LG12"/>
</dbReference>
<dbReference type="OrthoDB" id="8048545at2759"/>
<dbReference type="EMBL" id="SZYD01000004">
    <property type="protein sequence ID" value="KAD6454670.1"/>
    <property type="molecule type" value="Genomic_DNA"/>
</dbReference>
<evidence type="ECO:0000313" key="3">
    <source>
        <dbReference type="Proteomes" id="UP000326396"/>
    </source>
</evidence>